<keyword evidence="3 10" id="KW-1134">Transmembrane beta strand</keyword>
<sequence length="701" mass="78283">MLLYFMRSQFIVLGLSIALCNSVSAQSVKRTAPSNTIADSIRLRDVVVTGQYAPQSLKQSVYQVRTISSEYIQLRGATNVLGVLDNQLGVRFNNDATLGETDVEVMGMSGTNVKILLDGVPLADRGSTRQSLSQIDINTIERIEIVEGPMSVVYGTDALAGVINIITRKYHNQEQLSVTARVQEETVGKEYAAFKGKGLHNENIGIQWGHKGFFAGAGITRNDFGGWSDSLTGRKKAWKPKDQLIANASLGYSNKVLKVWYRLDYLHEDIVSNGDINYDNGKATDQHYLTDRYTHQAQAIWQVNKDLSVNASGSYQDYKRITRTTIKDFTNNSEVLATDAGAQDVSKFNTIFFRGTAQYTLSTVWSFQPGIEYRRDGSSGQRITGMPHISDYALFLSAEIAPAQWLNIRPGVRLSENAVYDAPPVIPSINTKFALRDNLDLRLSYARGFRAPALRELYFYFFDASHSIRGNSDLKAEYSNSYTGSLSWQAIQDAPMRLGVTATGFYNHFNNRIDLAAINGSDTSTYVNVSKFKTTGATLSAVLNWKELQLNAGFSYIARYNQFADDEQYNKEYPSPEFVWSPEVNANVTYRFSKLGAALNLSYKFNGERPAYEEVTTTSAPAFIHEIRTEAFHQADVTAIKNITKYITVNAGVRNLFNNTNISNSTLTSGQAHTTGGVLPMWYGRSYFLGLSFNWNRNNNY</sequence>
<dbReference type="InterPro" id="IPR037066">
    <property type="entry name" value="Plug_dom_sf"/>
</dbReference>
<dbReference type="Pfam" id="PF07715">
    <property type="entry name" value="Plug"/>
    <property type="match status" value="1"/>
</dbReference>
<dbReference type="Gene3D" id="2.170.130.10">
    <property type="entry name" value="TonB-dependent receptor, plug domain"/>
    <property type="match status" value="1"/>
</dbReference>
<dbReference type="CDD" id="cd01347">
    <property type="entry name" value="ligand_gated_channel"/>
    <property type="match status" value="1"/>
</dbReference>
<evidence type="ECO:0000256" key="3">
    <source>
        <dbReference type="ARBA" id="ARBA00022452"/>
    </source>
</evidence>
<evidence type="ECO:0000256" key="6">
    <source>
        <dbReference type="ARBA" id="ARBA00023077"/>
    </source>
</evidence>
<evidence type="ECO:0000256" key="12">
    <source>
        <dbReference type="SAM" id="SignalP"/>
    </source>
</evidence>
<dbReference type="Proteomes" id="UP000476411">
    <property type="component" value="Chromosome"/>
</dbReference>
<keyword evidence="5 12" id="KW-0732">Signal</keyword>
<comment type="similarity">
    <text evidence="10 11">Belongs to the TonB-dependent receptor family.</text>
</comment>
<feature type="chain" id="PRO_5025687357" evidence="12">
    <location>
        <begin position="26"/>
        <end position="701"/>
    </location>
</feature>
<dbReference type="PANTHER" id="PTHR30069">
    <property type="entry name" value="TONB-DEPENDENT OUTER MEMBRANE RECEPTOR"/>
    <property type="match status" value="1"/>
</dbReference>
<evidence type="ECO:0000313" key="15">
    <source>
        <dbReference type="EMBL" id="QHS60939.1"/>
    </source>
</evidence>
<dbReference type="SUPFAM" id="SSF56935">
    <property type="entry name" value="Porins"/>
    <property type="match status" value="1"/>
</dbReference>
<evidence type="ECO:0000256" key="7">
    <source>
        <dbReference type="ARBA" id="ARBA00023136"/>
    </source>
</evidence>
<evidence type="ECO:0000259" key="14">
    <source>
        <dbReference type="Pfam" id="PF07715"/>
    </source>
</evidence>
<dbReference type="AlphaFoldDB" id="A0A6B9ZGR1"/>
<dbReference type="Gene3D" id="2.40.170.20">
    <property type="entry name" value="TonB-dependent receptor, beta-barrel domain"/>
    <property type="match status" value="1"/>
</dbReference>
<dbReference type="PANTHER" id="PTHR30069:SF29">
    <property type="entry name" value="HEMOGLOBIN AND HEMOGLOBIN-HAPTOGLOBIN-BINDING PROTEIN 1-RELATED"/>
    <property type="match status" value="1"/>
</dbReference>
<keyword evidence="4 10" id="KW-0812">Transmembrane</keyword>
<feature type="domain" description="TonB-dependent receptor-like beta-barrel" evidence="13">
    <location>
        <begin position="261"/>
        <end position="656"/>
    </location>
</feature>
<dbReference type="KEGG" id="chih:GWR21_15455"/>
<dbReference type="InterPro" id="IPR012910">
    <property type="entry name" value="Plug_dom"/>
</dbReference>
<organism evidence="15 16">
    <name type="scientific">Chitinophaga agri</name>
    <dbReference type="NCBI Taxonomy" id="2703787"/>
    <lineage>
        <taxon>Bacteria</taxon>
        <taxon>Pseudomonadati</taxon>
        <taxon>Bacteroidota</taxon>
        <taxon>Chitinophagia</taxon>
        <taxon>Chitinophagales</taxon>
        <taxon>Chitinophagaceae</taxon>
        <taxon>Chitinophaga</taxon>
    </lineage>
</organism>
<dbReference type="GO" id="GO:0044718">
    <property type="term" value="P:siderophore transmembrane transport"/>
    <property type="evidence" value="ECO:0007669"/>
    <property type="project" value="TreeGrafter"/>
</dbReference>
<keyword evidence="6 11" id="KW-0798">TonB box</keyword>
<dbReference type="GO" id="GO:0009279">
    <property type="term" value="C:cell outer membrane"/>
    <property type="evidence" value="ECO:0007669"/>
    <property type="project" value="UniProtKB-SubCell"/>
</dbReference>
<dbReference type="InterPro" id="IPR036942">
    <property type="entry name" value="Beta-barrel_TonB_sf"/>
</dbReference>
<evidence type="ECO:0000256" key="9">
    <source>
        <dbReference type="ARBA" id="ARBA00023237"/>
    </source>
</evidence>
<keyword evidence="8 15" id="KW-0675">Receptor</keyword>
<feature type="domain" description="TonB-dependent receptor plug" evidence="14">
    <location>
        <begin position="58"/>
        <end position="162"/>
    </location>
</feature>
<evidence type="ECO:0000313" key="16">
    <source>
        <dbReference type="Proteomes" id="UP000476411"/>
    </source>
</evidence>
<keyword evidence="9 10" id="KW-0998">Cell outer membrane</keyword>
<evidence type="ECO:0000256" key="2">
    <source>
        <dbReference type="ARBA" id="ARBA00022448"/>
    </source>
</evidence>
<evidence type="ECO:0000256" key="11">
    <source>
        <dbReference type="RuleBase" id="RU003357"/>
    </source>
</evidence>
<dbReference type="GO" id="GO:0015344">
    <property type="term" value="F:siderophore uptake transmembrane transporter activity"/>
    <property type="evidence" value="ECO:0007669"/>
    <property type="project" value="TreeGrafter"/>
</dbReference>
<dbReference type="InterPro" id="IPR000531">
    <property type="entry name" value="Beta-barrel_TonB"/>
</dbReference>
<dbReference type="PROSITE" id="PS52016">
    <property type="entry name" value="TONB_DEPENDENT_REC_3"/>
    <property type="match status" value="1"/>
</dbReference>
<dbReference type="EMBL" id="CP048113">
    <property type="protein sequence ID" value="QHS60939.1"/>
    <property type="molecule type" value="Genomic_DNA"/>
</dbReference>
<evidence type="ECO:0000256" key="5">
    <source>
        <dbReference type="ARBA" id="ARBA00022729"/>
    </source>
</evidence>
<keyword evidence="2 10" id="KW-0813">Transport</keyword>
<evidence type="ECO:0000256" key="8">
    <source>
        <dbReference type="ARBA" id="ARBA00023170"/>
    </source>
</evidence>
<keyword evidence="16" id="KW-1185">Reference proteome</keyword>
<name>A0A6B9ZGR1_9BACT</name>
<feature type="signal peptide" evidence="12">
    <location>
        <begin position="1"/>
        <end position="25"/>
    </location>
</feature>
<evidence type="ECO:0000259" key="13">
    <source>
        <dbReference type="Pfam" id="PF00593"/>
    </source>
</evidence>
<proteinExistence type="inferred from homology"/>
<dbReference type="Pfam" id="PF00593">
    <property type="entry name" value="TonB_dep_Rec_b-barrel"/>
    <property type="match status" value="1"/>
</dbReference>
<evidence type="ECO:0000256" key="1">
    <source>
        <dbReference type="ARBA" id="ARBA00004571"/>
    </source>
</evidence>
<protein>
    <submittedName>
        <fullName evidence="15">TonB-dependent receptor</fullName>
    </submittedName>
</protein>
<gene>
    <name evidence="15" type="ORF">GWR21_15455</name>
</gene>
<evidence type="ECO:0000256" key="4">
    <source>
        <dbReference type="ARBA" id="ARBA00022692"/>
    </source>
</evidence>
<keyword evidence="7 10" id="KW-0472">Membrane</keyword>
<reference evidence="15 16" key="1">
    <citation type="submission" date="2020-01" db="EMBL/GenBank/DDBJ databases">
        <title>Complete genome sequence of Chitinophaga sp. H33E-04 isolated from quinoa roots.</title>
        <authorList>
            <person name="Weon H.-Y."/>
            <person name="Lee S.A."/>
        </authorList>
    </citation>
    <scope>NUCLEOTIDE SEQUENCE [LARGE SCALE GENOMIC DNA]</scope>
    <source>
        <strain evidence="15 16">H33E-04</strain>
    </source>
</reference>
<accession>A0A6B9ZGR1</accession>
<dbReference type="InterPro" id="IPR039426">
    <property type="entry name" value="TonB-dep_rcpt-like"/>
</dbReference>
<evidence type="ECO:0000256" key="10">
    <source>
        <dbReference type="PROSITE-ProRule" id="PRU01360"/>
    </source>
</evidence>
<comment type="subcellular location">
    <subcellularLocation>
        <location evidence="1 10">Cell outer membrane</location>
        <topology evidence="1 10">Multi-pass membrane protein</topology>
    </subcellularLocation>
</comment>